<evidence type="ECO:0000313" key="1">
    <source>
        <dbReference type="EMBL" id="ARN23124.1"/>
    </source>
</evidence>
<sequence length="385" mass="42444">MISPKAIRTWAWVHKWSSLVCTVFMLLLCLTGLPLIFHHEINHLLGTDVEAPAVPAGTPMADLDRVMETAKARNPSLGGMFVSREPDDDRVWYVTMSPTPTSTSGLKQVAVDARTAAPLAEPSLDSGFMYVMYSLHIDLFAGLPGTLFLGLMGILLVVATVSGVVLYAPFMRKLGFGDVRRERSTRIKWLDLHNLLGIVTLVWVFVVGATGVINTWADLVVKYWQNDQMAEMIAPYKGLPPPSTHGSLQKAVTAALALEPHMKLGFIAFPGTSFSSPHHYTVFMRGNTPFTSKLFKPVLVDSQTGQITDSREPPWYLTGLLLSQPLHFGDYGGRPMQILWAVLDILTIIVLGSGLYLWLKRRNPVVQRDLTEPERLAEAPAGANP</sequence>
<protein>
    <submittedName>
        <fullName evidence="1">Uncharacterized protein</fullName>
    </submittedName>
</protein>
<accession>A0A1W6LFQ9</accession>
<dbReference type="Pfam" id="PF03929">
    <property type="entry name" value="PepSY_TM"/>
    <property type="match status" value="1"/>
</dbReference>
<proteinExistence type="predicted"/>
<dbReference type="RefSeq" id="WP_218919171.1">
    <property type="nucleotide sequence ID" value="NZ_BSPR01000017.1"/>
</dbReference>
<dbReference type="Proteomes" id="UP000193427">
    <property type="component" value="Chromosome"/>
</dbReference>
<gene>
    <name evidence="1" type="ORF">A4W93_26270</name>
</gene>
<dbReference type="PANTHER" id="PTHR34219:SF3">
    <property type="entry name" value="BLL7967 PROTEIN"/>
    <property type="match status" value="1"/>
</dbReference>
<keyword evidence="2" id="KW-1185">Reference proteome</keyword>
<dbReference type="AlphaFoldDB" id="A0A1W6LFQ9"/>
<evidence type="ECO:0000313" key="2">
    <source>
        <dbReference type="Proteomes" id="UP000193427"/>
    </source>
</evidence>
<dbReference type="EMBL" id="CP015118">
    <property type="protein sequence ID" value="ARN23124.1"/>
    <property type="molecule type" value="Genomic_DNA"/>
</dbReference>
<name>A0A1W6LFQ9_9BURK</name>
<dbReference type="InterPro" id="IPR005625">
    <property type="entry name" value="PepSY-ass_TM"/>
</dbReference>
<dbReference type="PANTHER" id="PTHR34219">
    <property type="entry name" value="IRON-REGULATED INNER MEMBRANE PROTEIN-RELATED"/>
    <property type="match status" value="1"/>
</dbReference>
<reference evidence="1 2" key="1">
    <citation type="submission" date="2016-04" db="EMBL/GenBank/DDBJ databases">
        <title>Complete genome sequence of natural rubber-degrading, novel Gram-negative bacterium, Rhizobacter gummiphilus strain NS21.</title>
        <authorList>
            <person name="Tabata M."/>
            <person name="Kasai D."/>
            <person name="Fukuda M."/>
        </authorList>
    </citation>
    <scope>NUCLEOTIDE SEQUENCE [LARGE SCALE GENOMIC DNA]</scope>
    <source>
        <strain evidence="1 2">NS21</strain>
    </source>
</reference>
<dbReference type="STRING" id="946333.A4W93_26270"/>
<dbReference type="KEGG" id="rgu:A4W93_26270"/>
<organism evidence="1 2">
    <name type="scientific">Piscinibacter gummiphilus</name>
    <dbReference type="NCBI Taxonomy" id="946333"/>
    <lineage>
        <taxon>Bacteria</taxon>
        <taxon>Pseudomonadati</taxon>
        <taxon>Pseudomonadota</taxon>
        <taxon>Betaproteobacteria</taxon>
        <taxon>Burkholderiales</taxon>
        <taxon>Sphaerotilaceae</taxon>
        <taxon>Piscinibacter</taxon>
    </lineage>
</organism>